<evidence type="ECO:0000313" key="1">
    <source>
        <dbReference type="EMBL" id="ASY46620.1"/>
    </source>
</evidence>
<reference evidence="1 2" key="1">
    <citation type="submission" date="2017-08" db="EMBL/GenBank/DDBJ databases">
        <title>Whole Genome Sequence of Sphingobium hydrophobicum C1: Insights into Adaption to the Electronic-waste Contaminated Sediment.</title>
        <authorList>
            <person name="Song D."/>
            <person name="Chen X."/>
            <person name="Xu M."/>
        </authorList>
    </citation>
    <scope>NUCLEOTIDE SEQUENCE [LARGE SCALE GENOMIC DNA]</scope>
    <source>
        <strain evidence="1 2">C1</strain>
        <plasmid evidence="1 2">p1</plasmid>
    </source>
</reference>
<name>A0A249MZ28_SPHXE</name>
<evidence type="ECO:0000313" key="2">
    <source>
        <dbReference type="Proteomes" id="UP000217141"/>
    </source>
</evidence>
<dbReference type="KEGG" id="shyd:CJD35_19325"/>
<sequence>MVRNLGSSAQGYFFLKKSIFRNAQAERGSFYISMILRFRGNFARGTNGLDPIHVSSWGLYREDSGAFMRAAGGLCLSGRGIM</sequence>
<dbReference type="EMBL" id="CP022747">
    <property type="protein sequence ID" value="ASY46620.1"/>
    <property type="molecule type" value="Genomic_DNA"/>
</dbReference>
<gene>
    <name evidence="1" type="ORF">CJD35_19325</name>
</gene>
<dbReference type="Proteomes" id="UP000217141">
    <property type="component" value="Plasmid p1"/>
</dbReference>
<keyword evidence="1" id="KW-0614">Plasmid</keyword>
<dbReference type="AlphaFoldDB" id="A0A249MZ28"/>
<geneLocation type="plasmid" evidence="1 2">
    <name>p1</name>
</geneLocation>
<proteinExistence type="predicted"/>
<protein>
    <submittedName>
        <fullName evidence="1">Uncharacterized protein</fullName>
    </submittedName>
</protein>
<organism evidence="1 2">
    <name type="scientific">Sphingobium xenophagum</name>
    <dbReference type="NCBI Taxonomy" id="121428"/>
    <lineage>
        <taxon>Bacteria</taxon>
        <taxon>Pseudomonadati</taxon>
        <taxon>Pseudomonadota</taxon>
        <taxon>Alphaproteobacteria</taxon>
        <taxon>Sphingomonadales</taxon>
        <taxon>Sphingomonadaceae</taxon>
        <taxon>Sphingobium</taxon>
    </lineage>
</organism>
<accession>A0A249MZ28</accession>